<evidence type="ECO:0000313" key="2">
    <source>
        <dbReference type="EMBL" id="HDR51399.1"/>
    </source>
</evidence>
<protein>
    <submittedName>
        <fullName evidence="2">Glycosyltransferase</fullName>
    </submittedName>
</protein>
<dbReference type="EMBL" id="DSDK01000397">
    <property type="protein sequence ID" value="HDR51399.1"/>
    <property type="molecule type" value="Genomic_DNA"/>
</dbReference>
<dbReference type="SUPFAM" id="SSF53448">
    <property type="entry name" value="Nucleotide-diphospho-sugar transferases"/>
    <property type="match status" value="1"/>
</dbReference>
<evidence type="ECO:0000259" key="1">
    <source>
        <dbReference type="Pfam" id="PF00535"/>
    </source>
</evidence>
<dbReference type="Pfam" id="PF00535">
    <property type="entry name" value="Glycos_transf_2"/>
    <property type="match status" value="1"/>
</dbReference>
<reference evidence="2" key="1">
    <citation type="journal article" date="2020" name="mSystems">
        <title>Genome- and Community-Level Interaction Insights into Carbon Utilization and Element Cycling Functions of Hydrothermarchaeota in Hydrothermal Sediment.</title>
        <authorList>
            <person name="Zhou Z."/>
            <person name="Liu Y."/>
            <person name="Xu W."/>
            <person name="Pan J."/>
            <person name="Luo Z.H."/>
            <person name="Li M."/>
        </authorList>
    </citation>
    <scope>NUCLEOTIDE SEQUENCE [LARGE SCALE GENOMIC DNA]</scope>
    <source>
        <strain evidence="2">SpSt-1217</strain>
    </source>
</reference>
<dbReference type="Gene3D" id="3.90.550.10">
    <property type="entry name" value="Spore Coat Polysaccharide Biosynthesis Protein SpsA, Chain A"/>
    <property type="match status" value="1"/>
</dbReference>
<dbReference type="AlphaFoldDB" id="A0A831LB24"/>
<gene>
    <name evidence="2" type="ORF">ENN90_07230</name>
</gene>
<organism evidence="2">
    <name type="scientific">Mariniphaga anaerophila</name>
    <dbReference type="NCBI Taxonomy" id="1484053"/>
    <lineage>
        <taxon>Bacteria</taxon>
        <taxon>Pseudomonadati</taxon>
        <taxon>Bacteroidota</taxon>
        <taxon>Bacteroidia</taxon>
        <taxon>Marinilabiliales</taxon>
        <taxon>Prolixibacteraceae</taxon>
        <taxon>Mariniphaga</taxon>
    </lineage>
</organism>
<dbReference type="Proteomes" id="UP000886047">
    <property type="component" value="Unassembled WGS sequence"/>
</dbReference>
<dbReference type="InterPro" id="IPR029044">
    <property type="entry name" value="Nucleotide-diphossugar_trans"/>
</dbReference>
<dbReference type="InterPro" id="IPR001173">
    <property type="entry name" value="Glyco_trans_2-like"/>
</dbReference>
<accession>A0A831LB24</accession>
<feature type="domain" description="Glycosyltransferase 2-like" evidence="1">
    <location>
        <begin position="59"/>
        <end position="168"/>
    </location>
</feature>
<name>A0A831LB24_9BACT</name>
<comment type="caution">
    <text evidence="2">The sequence shown here is derived from an EMBL/GenBank/DDBJ whole genome shotgun (WGS) entry which is preliminary data.</text>
</comment>
<proteinExistence type="predicted"/>
<sequence length="272" mass="31728">MNNKNIIVSCTTTKDRLHMLYYMIQSIKNQELMPNILYINISRENYLYDNGIYKVPKWLNQNFIRINQTDNIGSYRKLLPIIKIAKDNDLIITADDDILYGQRWIKSLVELAENYPKHIVCARAREMKKNIFGIWQNYSLWSLISSAKDGILILPTGGAGAVYRKELLDLSFLLDPAFKKLAPTTDDLWVRMASMKINVPVYVEPSIDMENIYLKQDKSLYQVNQNAHCGYIEKIYENTFGLVRDWLGINATENDRSWSRIVKYSAYSKIFI</sequence>